<dbReference type="InterPro" id="IPR030395">
    <property type="entry name" value="GP_PDE_dom"/>
</dbReference>
<dbReference type="SUPFAM" id="SSF51695">
    <property type="entry name" value="PLC-like phosphodiesterases"/>
    <property type="match status" value="1"/>
</dbReference>
<evidence type="ECO:0000313" key="2">
    <source>
        <dbReference type="EMBL" id="EME73707.1"/>
    </source>
</evidence>
<dbReference type="Gene3D" id="3.20.20.190">
    <property type="entry name" value="Phosphatidylinositol (PI) phosphodiesterase"/>
    <property type="match status" value="1"/>
</dbReference>
<reference evidence="2 3" key="1">
    <citation type="journal article" date="2013" name="Genome Announc.">
        <title>Draft Whole-Genome Sequence of Bacillus sonorensis Strain L12, a Source of Nonribosomal Lipopeptides.</title>
        <authorList>
            <person name="Adimpong D.B."/>
            <person name="Sorensen K.I."/>
            <person name="Nielsen D.S."/>
            <person name="Thorsen L."/>
            <person name="Rasmussen T.B."/>
            <person name="Derkx P.M."/>
            <person name="Jespersen L."/>
        </authorList>
    </citation>
    <scope>NUCLEOTIDE SEQUENCE [LARGE SCALE GENOMIC DNA]</scope>
    <source>
        <strain evidence="2 3">L12</strain>
    </source>
</reference>
<dbReference type="GO" id="GO:0008081">
    <property type="term" value="F:phosphoric diester hydrolase activity"/>
    <property type="evidence" value="ECO:0007669"/>
    <property type="project" value="InterPro"/>
</dbReference>
<evidence type="ECO:0000313" key="3">
    <source>
        <dbReference type="Proteomes" id="UP000011907"/>
    </source>
</evidence>
<dbReference type="EMBL" id="AOFM01000009">
    <property type="protein sequence ID" value="EME73707.1"/>
    <property type="molecule type" value="Genomic_DNA"/>
</dbReference>
<dbReference type="PANTHER" id="PTHR46211">
    <property type="entry name" value="GLYCEROPHOSPHORYL DIESTER PHOSPHODIESTERASE"/>
    <property type="match status" value="1"/>
</dbReference>
<gene>
    <name evidence="2" type="ORF">BSONL12_18374</name>
</gene>
<name>M5PDE3_9BACI</name>
<dbReference type="eggNOG" id="COG0584">
    <property type="taxonomic scope" value="Bacteria"/>
</dbReference>
<dbReference type="AlphaFoldDB" id="M5PDE3"/>
<dbReference type="Proteomes" id="UP000011907">
    <property type="component" value="Unassembled WGS sequence"/>
</dbReference>
<organism evidence="2 3">
    <name type="scientific">Bacillus sonorensis L12</name>
    <dbReference type="NCBI Taxonomy" id="1274524"/>
    <lineage>
        <taxon>Bacteria</taxon>
        <taxon>Bacillati</taxon>
        <taxon>Bacillota</taxon>
        <taxon>Bacilli</taxon>
        <taxon>Bacillales</taxon>
        <taxon>Bacillaceae</taxon>
        <taxon>Bacillus</taxon>
    </lineage>
</organism>
<dbReference type="PANTHER" id="PTHR46211:SF1">
    <property type="entry name" value="GLYCEROPHOSPHODIESTER PHOSPHODIESTERASE, CYTOPLASMIC"/>
    <property type="match status" value="1"/>
</dbReference>
<dbReference type="PATRIC" id="fig|1274524.3.peg.3980"/>
<dbReference type="InterPro" id="IPR017946">
    <property type="entry name" value="PLC-like_Pdiesterase_TIM-brl"/>
</dbReference>
<dbReference type="GO" id="GO:0006629">
    <property type="term" value="P:lipid metabolic process"/>
    <property type="evidence" value="ECO:0007669"/>
    <property type="project" value="InterPro"/>
</dbReference>
<dbReference type="STRING" id="1274524.BSONL12_18374"/>
<dbReference type="PROSITE" id="PS51704">
    <property type="entry name" value="GP_PDE"/>
    <property type="match status" value="1"/>
</dbReference>
<dbReference type="Pfam" id="PF03009">
    <property type="entry name" value="GDPD"/>
    <property type="match status" value="1"/>
</dbReference>
<accession>M5PDE3</accession>
<feature type="domain" description="GP-PDE" evidence="1">
    <location>
        <begin position="41"/>
        <end position="286"/>
    </location>
</feature>
<sequence length="287" mass="31725">MDIVSGLKKLVLSLLIGFLAGSFLLTSHTLAAEPQAKARKVDVIAHRGASGYAPENTIAAFDKARKMMADYIELDVQMSKDGKLVVIHDTTVNRTTDIDSEAPVNVKDLTLAELRKLDAGSYFGQQFAGERIPTFEEVLDRYKGKIGLLIELKEPARYPGIEEKVAAALKKRKLDRPKRKVVVQSFDFASVRKIHELLPAVPTGVLTSRFSDLTDAKLNDFAGYANYVNAHLGNVAADPTMVPRIHKLGMKITPWTVRNRDEVPLLLQAGVDGIVTDYPDYVPKKVR</sequence>
<evidence type="ECO:0000259" key="1">
    <source>
        <dbReference type="PROSITE" id="PS51704"/>
    </source>
</evidence>
<comment type="caution">
    <text evidence="2">The sequence shown here is derived from an EMBL/GenBank/DDBJ whole genome shotgun (WGS) entry which is preliminary data.</text>
</comment>
<proteinExistence type="predicted"/>
<protein>
    <submittedName>
        <fullName evidence="2">Glycerophosphoryl diester phosphodiesterase</fullName>
    </submittedName>
</protein>